<evidence type="ECO:0000256" key="8">
    <source>
        <dbReference type="PIRSR" id="PIRSR016262-3"/>
    </source>
</evidence>
<dbReference type="Gene3D" id="3.30.930.10">
    <property type="entry name" value="Bira Bifunctional Protein, Domain 2"/>
    <property type="match status" value="1"/>
</dbReference>
<comment type="caution">
    <text evidence="10">The sequence shown here is derived from an EMBL/GenBank/DDBJ whole genome shotgun (WGS) entry which is preliminary data.</text>
</comment>
<dbReference type="InterPro" id="IPR000544">
    <property type="entry name" value="Octanoyltransferase"/>
</dbReference>
<keyword evidence="11" id="KW-1185">Reference proteome</keyword>
<dbReference type="UniPathway" id="UPA00538">
    <property type="reaction ID" value="UER00592"/>
</dbReference>
<protein>
    <recommendedName>
        <fullName evidence="5 6">Octanoyltransferase</fullName>
        <ecNumber evidence="5 6">2.3.1.181</ecNumber>
    </recommendedName>
    <alternativeName>
        <fullName evidence="5">Lipoate-protein ligase B</fullName>
    </alternativeName>
    <alternativeName>
        <fullName evidence="5">Lipoyl/octanoyl transferase</fullName>
    </alternativeName>
    <alternativeName>
        <fullName evidence="5">Octanoyl-[acyl-carrier-protein]-protein N-octanoyltransferase</fullName>
    </alternativeName>
</protein>
<dbReference type="PROSITE" id="PS51733">
    <property type="entry name" value="BPL_LPL_CATALYTIC"/>
    <property type="match status" value="1"/>
</dbReference>
<dbReference type="PANTHER" id="PTHR10993">
    <property type="entry name" value="OCTANOYLTRANSFERASE"/>
    <property type="match status" value="1"/>
</dbReference>
<dbReference type="PIRSF" id="PIRSF016262">
    <property type="entry name" value="LPLase"/>
    <property type="match status" value="1"/>
</dbReference>
<dbReference type="PANTHER" id="PTHR10993:SF7">
    <property type="entry name" value="LIPOYLTRANSFERASE 2, MITOCHONDRIAL-RELATED"/>
    <property type="match status" value="1"/>
</dbReference>
<dbReference type="NCBIfam" id="NF010925">
    <property type="entry name" value="PRK14345.1"/>
    <property type="match status" value="1"/>
</dbReference>
<dbReference type="RefSeq" id="WP_104370793.1">
    <property type="nucleotide sequence ID" value="NZ_BFAV01000019.1"/>
</dbReference>
<comment type="pathway">
    <text evidence="1 5 6">Protein modification; protein lipoylation via endogenous pathway; protein N(6)-(lipoyl)lysine from octanoyl-[acyl-carrier-protein]: step 1/2.</text>
</comment>
<dbReference type="HAMAP" id="MF_00013">
    <property type="entry name" value="LipB"/>
    <property type="match status" value="1"/>
</dbReference>
<keyword evidence="2 5" id="KW-0808">Transferase</keyword>
<dbReference type="GO" id="GO:0009249">
    <property type="term" value="P:protein lipoylation"/>
    <property type="evidence" value="ECO:0007669"/>
    <property type="project" value="InterPro"/>
</dbReference>
<organism evidence="10 11">
    <name type="scientific">Desulfocucumis palustris</name>
    <dbReference type="NCBI Taxonomy" id="1898651"/>
    <lineage>
        <taxon>Bacteria</taxon>
        <taxon>Bacillati</taxon>
        <taxon>Bacillota</taxon>
        <taxon>Clostridia</taxon>
        <taxon>Eubacteriales</taxon>
        <taxon>Desulfocucumaceae</taxon>
        <taxon>Desulfocucumis</taxon>
    </lineage>
</organism>
<dbReference type="OrthoDB" id="9787061at2"/>
<evidence type="ECO:0000256" key="1">
    <source>
        <dbReference type="ARBA" id="ARBA00004821"/>
    </source>
</evidence>
<evidence type="ECO:0000313" key="10">
    <source>
        <dbReference type="EMBL" id="GBF32234.1"/>
    </source>
</evidence>
<accession>A0A2L2X8I3</accession>
<comment type="similarity">
    <text evidence="5 6">Belongs to the LipB family.</text>
</comment>
<evidence type="ECO:0000256" key="5">
    <source>
        <dbReference type="HAMAP-Rule" id="MF_00013"/>
    </source>
</evidence>
<evidence type="ECO:0000256" key="6">
    <source>
        <dbReference type="PIRNR" id="PIRNR016262"/>
    </source>
</evidence>
<dbReference type="InterPro" id="IPR045864">
    <property type="entry name" value="aa-tRNA-synth_II/BPL/LPL"/>
</dbReference>
<reference evidence="11" key="1">
    <citation type="submission" date="2018-02" db="EMBL/GenBank/DDBJ databases">
        <title>Genome sequence of Desulfocucumis palustris strain NAW-5.</title>
        <authorList>
            <person name="Watanabe M."/>
            <person name="Kojima H."/>
            <person name="Fukui M."/>
        </authorList>
    </citation>
    <scope>NUCLEOTIDE SEQUENCE [LARGE SCALE GENOMIC DNA]</scope>
    <source>
        <strain evidence="11">NAW-5</strain>
    </source>
</reference>
<name>A0A2L2X8I3_9FIRM</name>
<proteinExistence type="inferred from homology"/>
<keyword evidence="5" id="KW-0963">Cytoplasm</keyword>
<dbReference type="EC" id="2.3.1.181" evidence="5 6"/>
<comment type="subcellular location">
    <subcellularLocation>
        <location evidence="5">Cytoplasm</location>
    </subcellularLocation>
</comment>
<dbReference type="CDD" id="cd16444">
    <property type="entry name" value="LipB"/>
    <property type="match status" value="1"/>
</dbReference>
<feature type="domain" description="BPL/LPL catalytic" evidence="9">
    <location>
        <begin position="32"/>
        <end position="214"/>
    </location>
</feature>
<comment type="caution">
    <text evidence="5">Lacks conserved residue(s) required for the propagation of feature annotation.</text>
</comment>
<dbReference type="NCBIfam" id="TIGR00214">
    <property type="entry name" value="lipB"/>
    <property type="match status" value="1"/>
</dbReference>
<dbReference type="InterPro" id="IPR004143">
    <property type="entry name" value="BPL_LPL_catalytic"/>
</dbReference>
<evidence type="ECO:0000256" key="4">
    <source>
        <dbReference type="ARBA" id="ARBA00024732"/>
    </source>
</evidence>
<gene>
    <name evidence="5" type="primary">lipB</name>
    <name evidence="10" type="ORF">DCCM_0425</name>
</gene>
<dbReference type="EMBL" id="BFAV01000019">
    <property type="protein sequence ID" value="GBF32234.1"/>
    <property type="molecule type" value="Genomic_DNA"/>
</dbReference>
<dbReference type="SUPFAM" id="SSF55681">
    <property type="entry name" value="Class II aaRS and biotin synthetases"/>
    <property type="match status" value="1"/>
</dbReference>
<feature type="active site" description="Acyl-thioester intermediate" evidence="5 7">
    <location>
        <position position="175"/>
    </location>
</feature>
<comment type="miscellaneous">
    <text evidence="5">In the reaction, the free carboxyl group of octanoic acid is attached via an amide linkage to the epsilon-amino group of a specific lysine residue of lipoyl domains of lipoate-dependent enzymes.</text>
</comment>
<evidence type="ECO:0000313" key="11">
    <source>
        <dbReference type="Proteomes" id="UP000239549"/>
    </source>
</evidence>
<keyword evidence="3 5" id="KW-0012">Acyltransferase</keyword>
<evidence type="ECO:0000259" key="9">
    <source>
        <dbReference type="PROSITE" id="PS51733"/>
    </source>
</evidence>
<comment type="catalytic activity">
    <reaction evidence="5 6">
        <text>octanoyl-[ACP] + L-lysyl-[protein] = N(6)-octanoyl-L-lysyl-[protein] + holo-[ACP] + H(+)</text>
        <dbReference type="Rhea" id="RHEA:17665"/>
        <dbReference type="Rhea" id="RHEA-COMP:9636"/>
        <dbReference type="Rhea" id="RHEA-COMP:9685"/>
        <dbReference type="Rhea" id="RHEA-COMP:9752"/>
        <dbReference type="Rhea" id="RHEA-COMP:9928"/>
        <dbReference type="ChEBI" id="CHEBI:15378"/>
        <dbReference type="ChEBI" id="CHEBI:29969"/>
        <dbReference type="ChEBI" id="CHEBI:64479"/>
        <dbReference type="ChEBI" id="CHEBI:78463"/>
        <dbReference type="ChEBI" id="CHEBI:78809"/>
        <dbReference type="EC" id="2.3.1.181"/>
    </reaction>
</comment>
<feature type="site" description="Lowers pKa of active site Cys" evidence="5 8">
    <location>
        <position position="141"/>
    </location>
</feature>
<dbReference type="Pfam" id="PF21948">
    <property type="entry name" value="LplA-B_cat"/>
    <property type="match status" value="1"/>
</dbReference>
<comment type="function">
    <text evidence="4 5 6">Catalyzes the transfer of endogenously produced octanoic acid from octanoyl-acyl-carrier-protein onto the lipoyl domains of lipoate-dependent enzymes. Lipoyl-ACP can also act as a substrate although octanoyl-ACP is likely to be the physiological substrate.</text>
</comment>
<dbReference type="Proteomes" id="UP000239549">
    <property type="component" value="Unassembled WGS sequence"/>
</dbReference>
<dbReference type="GO" id="GO:0005737">
    <property type="term" value="C:cytoplasm"/>
    <property type="evidence" value="ECO:0007669"/>
    <property type="project" value="UniProtKB-SubCell"/>
</dbReference>
<evidence type="ECO:0000256" key="7">
    <source>
        <dbReference type="PIRSR" id="PIRSR016262-1"/>
    </source>
</evidence>
<evidence type="ECO:0000256" key="2">
    <source>
        <dbReference type="ARBA" id="ARBA00022679"/>
    </source>
</evidence>
<sequence>MYRKCNVVYLGCCDYQEAYSYQRQLICKRMGYKIPDTLVLLYHPPILTIGRKGARGHILVEPEVLRREGILVYETDRSGDITYHGPGQLLAYPILDLKQHVKDERWLVNNYEEVVIRLLKDYSLSGYRRDKCPGVWVGNRKISTLGIAISNWISYHGFALNINTNLNHFSYIDPCGKSDQGVTSLEKERGAPVDEEEVRERVIWHFGQVFNLEMLNYLDK</sequence>
<dbReference type="GO" id="GO:0033819">
    <property type="term" value="F:lipoyl(octanoyl) transferase activity"/>
    <property type="evidence" value="ECO:0007669"/>
    <property type="project" value="UniProtKB-EC"/>
</dbReference>
<evidence type="ECO:0000256" key="3">
    <source>
        <dbReference type="ARBA" id="ARBA00023315"/>
    </source>
</evidence>
<dbReference type="AlphaFoldDB" id="A0A2L2X8I3"/>
<feature type="binding site" evidence="5">
    <location>
        <begin position="157"/>
        <end position="159"/>
    </location>
    <ligand>
        <name>substrate</name>
    </ligand>
</feature>